<keyword evidence="3" id="KW-0407">Ion channel</keyword>
<dbReference type="PANTHER" id="PTHR13847:SF281">
    <property type="entry name" value="FAD DEPENDENT OXIDOREDUCTASE DOMAIN-CONTAINING PROTEIN"/>
    <property type="match status" value="1"/>
</dbReference>
<dbReference type="InterPro" id="IPR036188">
    <property type="entry name" value="FAD/NAD-bd_sf"/>
</dbReference>
<dbReference type="EMBL" id="JBGBZA010000002">
    <property type="protein sequence ID" value="MEY9320224.1"/>
    <property type="molecule type" value="Genomic_DNA"/>
</dbReference>
<dbReference type="PANTHER" id="PTHR13847">
    <property type="entry name" value="SARCOSINE DEHYDROGENASE-RELATED"/>
    <property type="match status" value="1"/>
</dbReference>
<evidence type="ECO:0000313" key="4">
    <source>
        <dbReference type="Proteomes" id="UP001565471"/>
    </source>
</evidence>
<dbReference type="PRINTS" id="PR00419">
    <property type="entry name" value="ADXRDTASE"/>
</dbReference>
<evidence type="ECO:0000259" key="2">
    <source>
        <dbReference type="Pfam" id="PF01266"/>
    </source>
</evidence>
<keyword evidence="1" id="KW-0560">Oxidoreductase</keyword>
<reference evidence="3 4" key="1">
    <citation type="submission" date="2024-07" db="EMBL/GenBank/DDBJ databases">
        <title>Genomic Encyclopedia of Type Strains, Phase V (KMG-V): Genome sequencing to study the core and pangenomes of soil and plant-associated prokaryotes.</title>
        <authorList>
            <person name="Whitman W."/>
        </authorList>
    </citation>
    <scope>NUCLEOTIDE SEQUENCE [LARGE SCALE GENOMIC DNA]</scope>
    <source>
        <strain evidence="3 4">USDA 415</strain>
    </source>
</reference>
<dbReference type="GO" id="GO:0034220">
    <property type="term" value="P:monoatomic ion transmembrane transport"/>
    <property type="evidence" value="ECO:0007669"/>
    <property type="project" value="UniProtKB-KW"/>
</dbReference>
<organism evidence="3 4">
    <name type="scientific">Bradyrhizobium elkanii</name>
    <dbReference type="NCBI Taxonomy" id="29448"/>
    <lineage>
        <taxon>Bacteria</taxon>
        <taxon>Pseudomonadati</taxon>
        <taxon>Pseudomonadota</taxon>
        <taxon>Alphaproteobacteria</taxon>
        <taxon>Hyphomicrobiales</taxon>
        <taxon>Nitrobacteraceae</taxon>
        <taxon>Bradyrhizobium</taxon>
    </lineage>
</organism>
<comment type="caution">
    <text evidence="3">The sequence shown here is derived from an EMBL/GenBank/DDBJ whole genome shotgun (WGS) entry which is preliminary data.</text>
</comment>
<accession>A0ABV4FAX0</accession>
<dbReference type="SUPFAM" id="SSF51905">
    <property type="entry name" value="FAD/NAD(P)-binding domain"/>
    <property type="match status" value="1"/>
</dbReference>
<protein>
    <submittedName>
        <fullName evidence="3">Voltage-gated potassium channel Kch</fullName>
    </submittedName>
</protein>
<dbReference type="Gene3D" id="3.50.50.60">
    <property type="entry name" value="FAD/NAD(P)-binding domain"/>
    <property type="match status" value="1"/>
</dbReference>
<sequence length="192" mass="21279">MMVGRLVRPQELAQTGRVLPLWVEFNMVSTSLWMETEILPEAGALKGDVQCDVAVVGSGIAGLSTAYELMKRGRSVIVIDRKGIASGMTARTSAHLAPLCDDLMSEFRKLRRAEVAKLFYESQAAAVDRIEEIQTSEKIACDFLRLDGYLFQGNGMPADIFDEELADSARCRPPFRNDLAHRSDLMSPTIPR</sequence>
<proteinExistence type="predicted"/>
<evidence type="ECO:0000313" key="3">
    <source>
        <dbReference type="EMBL" id="MEY9320224.1"/>
    </source>
</evidence>
<dbReference type="InterPro" id="IPR006076">
    <property type="entry name" value="FAD-dep_OxRdtase"/>
</dbReference>
<dbReference type="Pfam" id="PF01266">
    <property type="entry name" value="DAO"/>
    <property type="match status" value="1"/>
</dbReference>
<evidence type="ECO:0000256" key="1">
    <source>
        <dbReference type="ARBA" id="ARBA00023002"/>
    </source>
</evidence>
<name>A0ABV4FAX0_BRAEL</name>
<keyword evidence="3" id="KW-0406">Ion transport</keyword>
<gene>
    <name evidence="3" type="ORF">ABIF29_007023</name>
</gene>
<feature type="domain" description="FAD dependent oxidoreductase" evidence="2">
    <location>
        <begin position="52"/>
        <end position="166"/>
    </location>
</feature>
<keyword evidence="4" id="KW-1185">Reference proteome</keyword>
<keyword evidence="3" id="KW-0813">Transport</keyword>
<dbReference type="Proteomes" id="UP001565471">
    <property type="component" value="Unassembled WGS sequence"/>
</dbReference>